<organism evidence="1 2">
    <name type="scientific">Piscinibacter koreensis</name>
    <dbReference type="NCBI Taxonomy" id="2742824"/>
    <lineage>
        <taxon>Bacteria</taxon>
        <taxon>Pseudomonadati</taxon>
        <taxon>Pseudomonadota</taxon>
        <taxon>Betaproteobacteria</taxon>
        <taxon>Burkholderiales</taxon>
        <taxon>Sphaerotilaceae</taxon>
        <taxon>Piscinibacter</taxon>
    </lineage>
</organism>
<evidence type="ECO:0000313" key="1">
    <source>
        <dbReference type="EMBL" id="NUZ06569.1"/>
    </source>
</evidence>
<keyword evidence="2" id="KW-1185">Reference proteome</keyword>
<accession>A0A7Y6NP26</accession>
<dbReference type="Gene3D" id="3.90.1530.10">
    <property type="entry name" value="Conserved hypothetical protein from pyrococcus furiosus pfu- 392566-001, ParB domain"/>
    <property type="match status" value="1"/>
</dbReference>
<dbReference type="Proteomes" id="UP000529637">
    <property type="component" value="Unassembled WGS sequence"/>
</dbReference>
<sequence length="262" mass="29170">MLVTTAAGKWLATPGRTRRCGLRLIGRPTVSADASGRAADARSPRPIGAVRTSARNTPGMYSASDLKTVSLDELRPTQISLGLDAVATKRRKWSALAGDERRAAIEDIFPPAVRGPSGKYFLLDGHHTALALIQEKVDRVRVGIAEDLSRLGEEDFWVFLDHRSWLHCYDAEGRRRPFDAIPQRFEDMQDDVYRTLASRLQAAGGFAKVGTPFEEFLWANFLRRAVDRELLESEPEKALEEALRAAYSRSASYLPGWCGRLV</sequence>
<evidence type="ECO:0000313" key="2">
    <source>
        <dbReference type="Proteomes" id="UP000529637"/>
    </source>
</evidence>
<dbReference type="InterPro" id="IPR036086">
    <property type="entry name" value="ParB/Sulfiredoxin_sf"/>
</dbReference>
<dbReference type="EMBL" id="JABWMJ010000005">
    <property type="protein sequence ID" value="NUZ06569.1"/>
    <property type="molecule type" value="Genomic_DNA"/>
</dbReference>
<comment type="caution">
    <text evidence="1">The sequence shown here is derived from an EMBL/GenBank/DDBJ whole genome shotgun (WGS) entry which is preliminary data.</text>
</comment>
<dbReference type="CDD" id="cd16390">
    <property type="entry name" value="ParB_N_Srx_like"/>
    <property type="match status" value="1"/>
</dbReference>
<dbReference type="RefSeq" id="WP_176069416.1">
    <property type="nucleotide sequence ID" value="NZ_JABWMJ010000005.1"/>
</dbReference>
<dbReference type="Pfam" id="PF08857">
    <property type="entry name" value="ParBc_2"/>
    <property type="match status" value="1"/>
</dbReference>
<gene>
    <name evidence="1" type="ORF">HQN59_12435</name>
</gene>
<dbReference type="InterPro" id="IPR014956">
    <property type="entry name" value="ParBc_2"/>
</dbReference>
<reference evidence="1 2" key="1">
    <citation type="submission" date="2020-06" db="EMBL/GenBank/DDBJ databases">
        <title>Schlegella sp. ID0723 isolated from air conditioner.</title>
        <authorList>
            <person name="Kim D.Y."/>
            <person name="Kim D.-U."/>
        </authorList>
    </citation>
    <scope>NUCLEOTIDE SEQUENCE [LARGE SCALE GENOMIC DNA]</scope>
    <source>
        <strain evidence="1 2">ID0723</strain>
    </source>
</reference>
<dbReference type="SUPFAM" id="SSF110849">
    <property type="entry name" value="ParB/Sulfiredoxin"/>
    <property type="match status" value="1"/>
</dbReference>
<dbReference type="AlphaFoldDB" id="A0A7Y6NP26"/>
<dbReference type="Gene3D" id="1.10.8.10">
    <property type="entry name" value="DNA helicase RuvA subunit, C-terminal domain"/>
    <property type="match status" value="1"/>
</dbReference>
<protein>
    <submittedName>
        <fullName evidence="1">Chromosome partitioning protein ParB</fullName>
    </submittedName>
</protein>
<proteinExistence type="predicted"/>
<name>A0A7Y6NP26_9BURK</name>